<name>A0ABV8LQC2_9ACTN</name>
<evidence type="ECO:0000313" key="2">
    <source>
        <dbReference type="Proteomes" id="UP001595816"/>
    </source>
</evidence>
<organism evidence="1 2">
    <name type="scientific">Hamadaea flava</name>
    <dbReference type="NCBI Taxonomy" id="1742688"/>
    <lineage>
        <taxon>Bacteria</taxon>
        <taxon>Bacillati</taxon>
        <taxon>Actinomycetota</taxon>
        <taxon>Actinomycetes</taxon>
        <taxon>Micromonosporales</taxon>
        <taxon>Micromonosporaceae</taxon>
        <taxon>Hamadaea</taxon>
    </lineage>
</organism>
<accession>A0ABV8LQC2</accession>
<dbReference type="Proteomes" id="UP001595816">
    <property type="component" value="Unassembled WGS sequence"/>
</dbReference>
<keyword evidence="2" id="KW-1185">Reference proteome</keyword>
<dbReference type="InterPro" id="IPR024064">
    <property type="entry name" value="FdhE-like_sf"/>
</dbReference>
<comment type="caution">
    <text evidence="1">The sequence shown here is derived from an EMBL/GenBank/DDBJ whole genome shotgun (WGS) entry which is preliminary data.</text>
</comment>
<proteinExistence type="predicted"/>
<reference evidence="2" key="1">
    <citation type="journal article" date="2019" name="Int. J. Syst. Evol. Microbiol.">
        <title>The Global Catalogue of Microorganisms (GCM) 10K type strain sequencing project: providing services to taxonomists for standard genome sequencing and annotation.</title>
        <authorList>
            <consortium name="The Broad Institute Genomics Platform"/>
            <consortium name="The Broad Institute Genome Sequencing Center for Infectious Disease"/>
            <person name="Wu L."/>
            <person name="Ma J."/>
        </authorList>
    </citation>
    <scope>NUCLEOTIDE SEQUENCE [LARGE SCALE GENOMIC DNA]</scope>
    <source>
        <strain evidence="2">CGMCC 4.7289</strain>
    </source>
</reference>
<dbReference type="EMBL" id="JBHSAY010000009">
    <property type="protein sequence ID" value="MFC4132733.1"/>
    <property type="molecule type" value="Genomic_DNA"/>
</dbReference>
<evidence type="ECO:0000313" key="1">
    <source>
        <dbReference type="EMBL" id="MFC4132733.1"/>
    </source>
</evidence>
<protein>
    <submittedName>
        <fullName evidence="1">Uncharacterized protein</fullName>
    </submittedName>
</protein>
<sequence>MTTRTCPECGCWEYAGAPDCARCAALVDALVADGWQRFLIESGFGPGFGPEDEHAVAAMVAEEPDRHPWRVVDAAFDRLTCPDCGSRWSRGPAGCPACDLADGHRYAAIEVDRAGVPPGNEHAIRVNVAVVRRAHAHSPTEVLTRRAILPALLAGVLPTIAEAQRIGALAKRGITYAELAPIVAALAERAPTGVEP</sequence>
<gene>
    <name evidence="1" type="ORF">ACFOZ4_19165</name>
</gene>
<dbReference type="RefSeq" id="WP_253752714.1">
    <property type="nucleotide sequence ID" value="NZ_JAMZDZ010000001.1"/>
</dbReference>
<dbReference type="SUPFAM" id="SSF144020">
    <property type="entry name" value="FdhE-like"/>
    <property type="match status" value="1"/>
</dbReference>